<reference evidence="1" key="1">
    <citation type="submission" date="2021-02" db="EMBL/GenBank/DDBJ databases">
        <authorList>
            <consortium name="DOE Joint Genome Institute"/>
            <person name="Ahrendt S."/>
            <person name="Looney B.P."/>
            <person name="Miyauchi S."/>
            <person name="Morin E."/>
            <person name="Drula E."/>
            <person name="Courty P.E."/>
            <person name="Chicoki N."/>
            <person name="Fauchery L."/>
            <person name="Kohler A."/>
            <person name="Kuo A."/>
            <person name="Labutti K."/>
            <person name="Pangilinan J."/>
            <person name="Lipzen A."/>
            <person name="Riley R."/>
            <person name="Andreopoulos W."/>
            <person name="He G."/>
            <person name="Johnson J."/>
            <person name="Barry K.W."/>
            <person name="Grigoriev I.V."/>
            <person name="Nagy L."/>
            <person name="Hibbett D."/>
            <person name="Henrissat B."/>
            <person name="Matheny P.B."/>
            <person name="Labbe J."/>
            <person name="Martin F."/>
        </authorList>
    </citation>
    <scope>NUCLEOTIDE SEQUENCE</scope>
    <source>
        <strain evidence="1">EC-137</strain>
    </source>
</reference>
<organism evidence="1 2">
    <name type="scientific">Vararia minispora EC-137</name>
    <dbReference type="NCBI Taxonomy" id="1314806"/>
    <lineage>
        <taxon>Eukaryota</taxon>
        <taxon>Fungi</taxon>
        <taxon>Dikarya</taxon>
        <taxon>Basidiomycota</taxon>
        <taxon>Agaricomycotina</taxon>
        <taxon>Agaricomycetes</taxon>
        <taxon>Russulales</taxon>
        <taxon>Lachnocladiaceae</taxon>
        <taxon>Vararia</taxon>
    </lineage>
</organism>
<sequence>SASPRPASPVYGRAYSPRFPRGHVLDPEFVRWYCLGDELGAGGYGFVMTAIHRLAGHEVAVKFIIKDKVPEHAWMTDAHGKSVPTEALLLGLLDHPNIVRCLDLYEDELYFYLVQELHGAPWVAKTKVPLHESSSHASTPSLTPSPSIASEMPPTPPPESPAPSRIASGMSSASSPVARPPSEPLKAEQSPALLDAIRPSFHRRPSHDLFECIEQSAQKRLSEAQARFVFAQVVEAVAYLDAQGVTHCDIKDENILVDERLNVKLVDFGSAVVVDPAEARPHYTVFFGTTAYAASEVLLKKPYRAPPAEVWTLGVLLSYLLTGASPFPTERDAIQGRVVLHEKDGPGTCVSEVAEDLMLRCLEPHPGDRATIADVRNHTWLRGAFDL</sequence>
<accession>A0ACB8QKX1</accession>
<feature type="non-terminal residue" evidence="1">
    <location>
        <position position="387"/>
    </location>
</feature>
<reference evidence="1" key="2">
    <citation type="journal article" date="2022" name="New Phytol.">
        <title>Evolutionary transition to the ectomycorrhizal habit in the genomes of a hyperdiverse lineage of mushroom-forming fungi.</title>
        <authorList>
            <person name="Looney B."/>
            <person name="Miyauchi S."/>
            <person name="Morin E."/>
            <person name="Drula E."/>
            <person name="Courty P.E."/>
            <person name="Kohler A."/>
            <person name="Kuo A."/>
            <person name="LaButti K."/>
            <person name="Pangilinan J."/>
            <person name="Lipzen A."/>
            <person name="Riley R."/>
            <person name="Andreopoulos W."/>
            <person name="He G."/>
            <person name="Johnson J."/>
            <person name="Nolan M."/>
            <person name="Tritt A."/>
            <person name="Barry K.W."/>
            <person name="Grigoriev I.V."/>
            <person name="Nagy L.G."/>
            <person name="Hibbett D."/>
            <person name="Henrissat B."/>
            <person name="Matheny P.B."/>
            <person name="Labbe J."/>
            <person name="Martin F.M."/>
        </authorList>
    </citation>
    <scope>NUCLEOTIDE SEQUENCE</scope>
    <source>
        <strain evidence="1">EC-137</strain>
    </source>
</reference>
<comment type="caution">
    <text evidence="1">The sequence shown here is derived from an EMBL/GenBank/DDBJ whole genome shotgun (WGS) entry which is preliminary data.</text>
</comment>
<dbReference type="EMBL" id="MU273552">
    <property type="protein sequence ID" value="KAI0032238.1"/>
    <property type="molecule type" value="Genomic_DNA"/>
</dbReference>
<name>A0ACB8QKX1_9AGAM</name>
<gene>
    <name evidence="1" type="ORF">K488DRAFT_10967</name>
</gene>
<keyword evidence="2" id="KW-1185">Reference proteome</keyword>
<evidence type="ECO:0000313" key="2">
    <source>
        <dbReference type="Proteomes" id="UP000814128"/>
    </source>
</evidence>
<dbReference type="Proteomes" id="UP000814128">
    <property type="component" value="Unassembled WGS sequence"/>
</dbReference>
<evidence type="ECO:0000313" key="1">
    <source>
        <dbReference type="EMBL" id="KAI0032238.1"/>
    </source>
</evidence>
<feature type="non-terminal residue" evidence="1">
    <location>
        <position position="1"/>
    </location>
</feature>
<protein>
    <submittedName>
        <fullName evidence="1">Kinase-like protein</fullName>
    </submittedName>
</protein>
<proteinExistence type="predicted"/>